<keyword evidence="1" id="KW-0812">Transmembrane</keyword>
<feature type="transmembrane region" description="Helical" evidence="1">
    <location>
        <begin position="129"/>
        <end position="147"/>
    </location>
</feature>
<name>A0A8J6NBH3_9BACT</name>
<protein>
    <recommendedName>
        <fullName evidence="4">DUF106 domain-containing protein</fullName>
    </recommendedName>
</protein>
<feature type="transmembrane region" description="Helical" evidence="1">
    <location>
        <begin position="167"/>
        <end position="192"/>
    </location>
</feature>
<dbReference type="AlphaFoldDB" id="A0A8J6NBH3"/>
<accession>A0A8J6NBH3</accession>
<feature type="transmembrane region" description="Helical" evidence="1">
    <location>
        <begin position="12"/>
        <end position="36"/>
    </location>
</feature>
<evidence type="ECO:0008006" key="4">
    <source>
        <dbReference type="Google" id="ProtNLM"/>
    </source>
</evidence>
<dbReference type="Proteomes" id="UP000614424">
    <property type="component" value="Unassembled WGS sequence"/>
</dbReference>
<reference evidence="2 3" key="1">
    <citation type="submission" date="2020-08" db="EMBL/GenBank/DDBJ databases">
        <title>Bridging the membrane lipid divide: bacteria of the FCB group superphylum have the potential to synthesize archaeal ether lipids.</title>
        <authorList>
            <person name="Villanueva L."/>
            <person name="Von Meijenfeldt F.A.B."/>
            <person name="Westbye A.B."/>
            <person name="Yadav S."/>
            <person name="Hopmans E.C."/>
            <person name="Dutilh B.E."/>
            <person name="Sinninghe Damste J.S."/>
        </authorList>
    </citation>
    <scope>NUCLEOTIDE SEQUENCE [LARGE SCALE GENOMIC DNA]</scope>
    <source>
        <strain evidence="2">NIOZ-UU47</strain>
    </source>
</reference>
<sequence>MDTLIQQFIFILDWFFESLISPFFTLIGMGLEWIIIKPLMVLHVPVLWQVILVAVATALLSRLLRRWMKVVQRDQLFKEKFTAQRLQQKNIDLLNDWKARDSLYRYTDNEIDEDFNTYLAQRFARHMQVYMIPLFLSQYWLSTVFPSEKLISQFGSPYLIDLSDKGWAMQGVSITVVFLLAYVFTLIGCFLADRAGLSARRPSTGSMLPVHQTE</sequence>
<keyword evidence="1" id="KW-1133">Transmembrane helix</keyword>
<proteinExistence type="predicted"/>
<feature type="transmembrane region" description="Helical" evidence="1">
    <location>
        <begin position="42"/>
        <end position="64"/>
    </location>
</feature>
<evidence type="ECO:0000313" key="2">
    <source>
        <dbReference type="EMBL" id="MBC8316649.1"/>
    </source>
</evidence>
<dbReference type="EMBL" id="JACNJZ010000045">
    <property type="protein sequence ID" value="MBC8316649.1"/>
    <property type="molecule type" value="Genomic_DNA"/>
</dbReference>
<organism evidence="2 3">
    <name type="scientific">Candidatus Desulfobia pelagia</name>
    <dbReference type="NCBI Taxonomy" id="2841692"/>
    <lineage>
        <taxon>Bacteria</taxon>
        <taxon>Pseudomonadati</taxon>
        <taxon>Thermodesulfobacteriota</taxon>
        <taxon>Desulfobulbia</taxon>
        <taxon>Desulfobulbales</taxon>
        <taxon>Desulfobulbaceae</taxon>
        <taxon>Candidatus Desulfobia</taxon>
    </lineage>
</organism>
<evidence type="ECO:0000313" key="3">
    <source>
        <dbReference type="Proteomes" id="UP000614424"/>
    </source>
</evidence>
<gene>
    <name evidence="2" type="ORF">H8E41_02000</name>
</gene>
<comment type="caution">
    <text evidence="2">The sequence shown here is derived from an EMBL/GenBank/DDBJ whole genome shotgun (WGS) entry which is preliminary data.</text>
</comment>
<keyword evidence="1" id="KW-0472">Membrane</keyword>
<evidence type="ECO:0000256" key="1">
    <source>
        <dbReference type="SAM" id="Phobius"/>
    </source>
</evidence>